<protein>
    <recommendedName>
        <fullName evidence="2">CBM-cenC domain-containing protein</fullName>
    </recommendedName>
</protein>
<name>W4V1X4_9FIRM</name>
<gene>
    <name evidence="3" type="ORF">JCM21531_137</name>
</gene>
<dbReference type="Proteomes" id="UP000019109">
    <property type="component" value="Unassembled WGS sequence"/>
</dbReference>
<keyword evidence="1" id="KW-0378">Hydrolase</keyword>
<proteinExistence type="predicted"/>
<dbReference type="InterPro" id="IPR003305">
    <property type="entry name" value="CenC_carb-bd"/>
</dbReference>
<dbReference type="InterPro" id="IPR008979">
    <property type="entry name" value="Galactose-bd-like_sf"/>
</dbReference>
<evidence type="ECO:0000313" key="3">
    <source>
        <dbReference type="EMBL" id="GAE86813.1"/>
    </source>
</evidence>
<feature type="domain" description="CBM-cenC" evidence="2">
    <location>
        <begin position="1"/>
        <end position="75"/>
    </location>
</feature>
<evidence type="ECO:0000259" key="2">
    <source>
        <dbReference type="Pfam" id="PF02018"/>
    </source>
</evidence>
<sequence length="318" mass="35533">MVQPGINIENGKTYKVSFEASAANTRTIEVEIASNLHNSIFATTFEVSKESKIYEFEFTMDKDSDKNGELRFNLGGSNVNVYIDNVVMKKVSSDEVEGNLILNGVFNGLAGWGYGAYELGSADFESHDEQFRAIISSVGNEGWNVQLYQDNVPLEEGQTYEVSFDAKSTVDRKVIVQLQRNGTSDNNWISYFYQEVELTNELKTFKYEFTMSKPTDSASRFNFALGNTENKTYAPHEIIIDNVVVRKVATPSALILNGTFDNGTEHWLQYWGGEWEDSSPGAGDGTAEGSWEVTDGELKISITKVGIKDYTPQIKQET</sequence>
<dbReference type="SUPFAM" id="SSF49785">
    <property type="entry name" value="Galactose-binding domain-like"/>
    <property type="match status" value="3"/>
</dbReference>
<organism evidence="3 4">
    <name type="scientific">Acetivibrio straminisolvens JCM 21531</name>
    <dbReference type="NCBI Taxonomy" id="1294263"/>
    <lineage>
        <taxon>Bacteria</taxon>
        <taxon>Bacillati</taxon>
        <taxon>Bacillota</taxon>
        <taxon>Clostridia</taxon>
        <taxon>Eubacteriales</taxon>
        <taxon>Oscillospiraceae</taxon>
        <taxon>Acetivibrio</taxon>
    </lineage>
</organism>
<dbReference type="Gene3D" id="2.60.120.260">
    <property type="entry name" value="Galactose-binding domain-like"/>
    <property type="match status" value="3"/>
</dbReference>
<reference evidence="3" key="1">
    <citation type="journal article" date="2014" name="Genome Announc.">
        <title>Draft Genome Sequence of Clostridium straminisolvens Strain JCM 21531T, Isolated from a Cellulose-Degrading Bacterial Community.</title>
        <authorList>
            <person name="Yuki M."/>
            <person name="Oshima K."/>
            <person name="Suda W."/>
            <person name="Sakamoto M."/>
            <person name="Kitamura K."/>
            <person name="Iida T."/>
            <person name="Hattori M."/>
            <person name="Ohkuma M."/>
        </authorList>
    </citation>
    <scope>NUCLEOTIDE SEQUENCE [LARGE SCALE GENOMIC DNA]</scope>
    <source>
        <strain evidence="3">JCM 21531</strain>
    </source>
</reference>
<evidence type="ECO:0000313" key="4">
    <source>
        <dbReference type="Proteomes" id="UP000019109"/>
    </source>
</evidence>
<evidence type="ECO:0000256" key="1">
    <source>
        <dbReference type="ARBA" id="ARBA00022801"/>
    </source>
</evidence>
<dbReference type="STRING" id="1294263.JCM21531_137"/>
<dbReference type="AlphaFoldDB" id="W4V1X4"/>
<keyword evidence="4" id="KW-1185">Reference proteome</keyword>
<feature type="domain" description="CBM-cenC" evidence="2">
    <location>
        <begin position="98"/>
        <end position="228"/>
    </location>
</feature>
<dbReference type="GO" id="GO:0016798">
    <property type="term" value="F:hydrolase activity, acting on glycosyl bonds"/>
    <property type="evidence" value="ECO:0007669"/>
    <property type="project" value="InterPro"/>
</dbReference>
<accession>W4V1X4</accession>
<dbReference type="EMBL" id="BAVR01000001">
    <property type="protein sequence ID" value="GAE86813.1"/>
    <property type="molecule type" value="Genomic_DNA"/>
</dbReference>
<dbReference type="Pfam" id="PF02018">
    <property type="entry name" value="CBM_4_9"/>
    <property type="match status" value="2"/>
</dbReference>
<comment type="caution">
    <text evidence="3">The sequence shown here is derived from an EMBL/GenBank/DDBJ whole genome shotgun (WGS) entry which is preliminary data.</text>
</comment>